<comment type="cofactor">
    <cofactor evidence="14">
        <name>Zn(2+)</name>
        <dbReference type="ChEBI" id="CHEBI:29105"/>
    </cofactor>
    <text evidence="14">Binds 1 zinc ion per subunit.</text>
</comment>
<keyword evidence="18" id="KW-0131">Cell cycle</keyword>
<comment type="similarity">
    <text evidence="13 14">In the central section; belongs to the AAA ATPase family.</text>
</comment>
<evidence type="ECO:0000313" key="18">
    <source>
        <dbReference type="EMBL" id="GAP28837.1"/>
    </source>
</evidence>
<dbReference type="FunFam" id="1.10.8.60:FF:000001">
    <property type="entry name" value="ATP-dependent zinc metalloprotease FtsH"/>
    <property type="match status" value="1"/>
</dbReference>
<evidence type="ECO:0000256" key="5">
    <source>
        <dbReference type="ARBA" id="ARBA00022723"/>
    </source>
</evidence>
<evidence type="ECO:0000256" key="8">
    <source>
        <dbReference type="ARBA" id="ARBA00022833"/>
    </source>
</evidence>
<dbReference type="FunFam" id="1.20.58.760:FF:000002">
    <property type="entry name" value="ATP-dependent zinc metalloprotease FtsH"/>
    <property type="match status" value="1"/>
</dbReference>
<evidence type="ECO:0000256" key="11">
    <source>
        <dbReference type="ARBA" id="ARBA00023049"/>
    </source>
</evidence>
<dbReference type="Gene3D" id="1.10.8.60">
    <property type="match status" value="1"/>
</dbReference>
<dbReference type="SMART" id="SM00382">
    <property type="entry name" value="AAA"/>
    <property type="match status" value="1"/>
</dbReference>
<evidence type="ECO:0000256" key="15">
    <source>
        <dbReference type="RuleBase" id="RU003651"/>
    </source>
</evidence>
<dbReference type="InterPro" id="IPR037219">
    <property type="entry name" value="Peptidase_M41-like"/>
</dbReference>
<dbReference type="InterPro" id="IPR003960">
    <property type="entry name" value="ATPase_AAA_CS"/>
</dbReference>
<dbReference type="InterPro" id="IPR027417">
    <property type="entry name" value="P-loop_NTPase"/>
</dbReference>
<dbReference type="Gene3D" id="1.20.58.760">
    <property type="entry name" value="Peptidase M41"/>
    <property type="match status" value="1"/>
</dbReference>
<dbReference type="InterPro" id="IPR000642">
    <property type="entry name" value="Peptidase_M41"/>
</dbReference>
<evidence type="ECO:0000256" key="10">
    <source>
        <dbReference type="ARBA" id="ARBA00022989"/>
    </source>
</evidence>
<dbReference type="Pfam" id="PF17862">
    <property type="entry name" value="AAA_lid_3"/>
    <property type="match status" value="1"/>
</dbReference>
<dbReference type="EC" id="3.4.24.-" evidence="14"/>
<evidence type="ECO:0000256" key="4">
    <source>
        <dbReference type="ARBA" id="ARBA00022692"/>
    </source>
</evidence>
<dbReference type="InterPro" id="IPR041569">
    <property type="entry name" value="AAA_lid_3"/>
</dbReference>
<keyword evidence="6 14" id="KW-0547">Nucleotide-binding</keyword>
<dbReference type="NCBIfam" id="TIGR01241">
    <property type="entry name" value="FtsH_fam"/>
    <property type="match status" value="1"/>
</dbReference>
<dbReference type="Gene3D" id="3.40.50.300">
    <property type="entry name" value="P-loop containing nucleotide triphosphate hydrolases"/>
    <property type="match status" value="1"/>
</dbReference>
<feature type="transmembrane region" description="Helical" evidence="14">
    <location>
        <begin position="114"/>
        <end position="137"/>
    </location>
</feature>
<dbReference type="RefSeq" id="WP_033087695.1">
    <property type="nucleotide sequence ID" value="NZ_AP017900.1"/>
</dbReference>
<feature type="compositionally biased region" description="Pro residues" evidence="16">
    <location>
        <begin position="680"/>
        <end position="692"/>
    </location>
</feature>
<feature type="binding site" evidence="14">
    <location>
        <begin position="208"/>
        <end position="215"/>
    </location>
    <ligand>
        <name>ATP</name>
        <dbReference type="ChEBI" id="CHEBI:30616"/>
    </ligand>
</feature>
<evidence type="ECO:0000256" key="7">
    <source>
        <dbReference type="ARBA" id="ARBA00022801"/>
    </source>
</evidence>
<dbReference type="GO" id="GO:0006508">
    <property type="term" value="P:proteolysis"/>
    <property type="evidence" value="ECO:0007669"/>
    <property type="project" value="UniProtKB-KW"/>
</dbReference>
<keyword evidence="5 14" id="KW-0479">Metal-binding</keyword>
<keyword evidence="19" id="KW-1185">Reference proteome</keyword>
<feature type="active site" evidence="14">
    <location>
        <position position="431"/>
    </location>
</feature>
<dbReference type="InterPro" id="IPR005936">
    <property type="entry name" value="FtsH"/>
</dbReference>
<dbReference type="GO" id="GO:0004176">
    <property type="term" value="F:ATP-dependent peptidase activity"/>
    <property type="evidence" value="ECO:0007669"/>
    <property type="project" value="InterPro"/>
</dbReference>
<gene>
    <name evidence="14" type="primary">ftsH</name>
    <name evidence="18" type="ORF">NSK11_contig00044-0028</name>
</gene>
<keyword evidence="12 14" id="KW-0472">Membrane</keyword>
<dbReference type="GO" id="GO:0008270">
    <property type="term" value="F:zinc ion binding"/>
    <property type="evidence" value="ECO:0007669"/>
    <property type="project" value="UniProtKB-UniRule"/>
</dbReference>
<dbReference type="PANTHER" id="PTHR23076">
    <property type="entry name" value="METALLOPROTEASE M41 FTSH"/>
    <property type="match status" value="1"/>
</dbReference>
<comment type="similarity">
    <text evidence="2 14">In the C-terminal section; belongs to the peptidase M41 family.</text>
</comment>
<dbReference type="FunFam" id="3.40.50.300:FF:000001">
    <property type="entry name" value="ATP-dependent zinc metalloprotease FtsH"/>
    <property type="match status" value="1"/>
</dbReference>
<dbReference type="PANTHER" id="PTHR23076:SF97">
    <property type="entry name" value="ATP-DEPENDENT ZINC METALLOPROTEASE YME1L1"/>
    <property type="match status" value="1"/>
</dbReference>
<keyword evidence="10 14" id="KW-1133">Transmembrane helix</keyword>
<dbReference type="GO" id="GO:0005524">
    <property type="term" value="F:ATP binding"/>
    <property type="evidence" value="ECO:0007669"/>
    <property type="project" value="UniProtKB-UniRule"/>
</dbReference>
<dbReference type="Pfam" id="PF01434">
    <property type="entry name" value="Peptidase_M41"/>
    <property type="match status" value="1"/>
</dbReference>
<comment type="function">
    <text evidence="14">Acts as a processive, ATP-dependent zinc metallopeptidase for both cytoplasmic and membrane proteins. Plays a role in the quality control of integral membrane proteins.</text>
</comment>
<evidence type="ECO:0000256" key="9">
    <source>
        <dbReference type="ARBA" id="ARBA00022840"/>
    </source>
</evidence>
<evidence type="ECO:0000256" key="16">
    <source>
        <dbReference type="SAM" id="MobiDB-lite"/>
    </source>
</evidence>
<feature type="binding site" evidence="14">
    <location>
        <position position="430"/>
    </location>
    <ligand>
        <name>Zn(2+)</name>
        <dbReference type="ChEBI" id="CHEBI:29105"/>
        <note>catalytic</note>
    </ligand>
</feature>
<evidence type="ECO:0000256" key="13">
    <source>
        <dbReference type="ARBA" id="ARBA00061570"/>
    </source>
</evidence>
<feature type="binding site" evidence="14">
    <location>
        <position position="506"/>
    </location>
    <ligand>
        <name>Zn(2+)</name>
        <dbReference type="ChEBI" id="CHEBI:29105"/>
        <note>catalytic</note>
    </ligand>
</feature>
<keyword evidence="9 14" id="KW-0067">ATP-binding</keyword>
<dbReference type="GO" id="GO:0051301">
    <property type="term" value="P:cell division"/>
    <property type="evidence" value="ECO:0007669"/>
    <property type="project" value="UniProtKB-KW"/>
</dbReference>
<dbReference type="HAMAP" id="MF_01458">
    <property type="entry name" value="FtsH"/>
    <property type="match status" value="1"/>
</dbReference>
<evidence type="ECO:0000256" key="2">
    <source>
        <dbReference type="ARBA" id="ARBA00010044"/>
    </source>
</evidence>
<evidence type="ECO:0000256" key="1">
    <source>
        <dbReference type="ARBA" id="ARBA00004370"/>
    </source>
</evidence>
<feature type="compositionally biased region" description="Low complexity" evidence="16">
    <location>
        <begin position="746"/>
        <end position="761"/>
    </location>
</feature>
<dbReference type="PROSITE" id="PS00674">
    <property type="entry name" value="AAA"/>
    <property type="match status" value="1"/>
</dbReference>
<proteinExistence type="inferred from homology"/>
<evidence type="ECO:0000256" key="14">
    <source>
        <dbReference type="HAMAP-Rule" id="MF_01458"/>
    </source>
</evidence>
<dbReference type="SUPFAM" id="SSF140990">
    <property type="entry name" value="FtsH protease domain-like"/>
    <property type="match status" value="1"/>
</dbReference>
<protein>
    <recommendedName>
        <fullName evidence="14">ATP-dependent zinc metalloprotease FtsH</fullName>
        <ecNumber evidence="14">3.4.24.-</ecNumber>
    </recommendedName>
</protein>
<dbReference type="GO" id="GO:0004222">
    <property type="term" value="F:metalloendopeptidase activity"/>
    <property type="evidence" value="ECO:0007669"/>
    <property type="project" value="InterPro"/>
</dbReference>
<keyword evidence="3 14" id="KW-0645">Protease</keyword>
<feature type="region of interest" description="Disordered" evidence="16">
    <location>
        <begin position="618"/>
        <end position="785"/>
    </location>
</feature>
<evidence type="ECO:0000256" key="12">
    <source>
        <dbReference type="ARBA" id="ARBA00023136"/>
    </source>
</evidence>
<dbReference type="CDD" id="cd19501">
    <property type="entry name" value="RecA-like_FtsH"/>
    <property type="match status" value="1"/>
</dbReference>
<comment type="caution">
    <text evidence="18">The sequence shown here is derived from an EMBL/GenBank/DDBJ whole genome shotgun (WGS) entry which is preliminary data.</text>
</comment>
<keyword evidence="4 14" id="KW-0812">Transmembrane</keyword>
<dbReference type="EMBL" id="BBYQ01000044">
    <property type="protein sequence ID" value="GAP28837.1"/>
    <property type="molecule type" value="Genomic_DNA"/>
</dbReference>
<feature type="compositionally biased region" description="Low complexity" evidence="16">
    <location>
        <begin position="665"/>
        <end position="679"/>
    </location>
</feature>
<dbReference type="AlphaFoldDB" id="A0A0B8NFL9"/>
<dbReference type="GO" id="GO:0016887">
    <property type="term" value="F:ATP hydrolysis activity"/>
    <property type="evidence" value="ECO:0007669"/>
    <property type="project" value="UniProtKB-UniRule"/>
</dbReference>
<dbReference type="Pfam" id="PF00004">
    <property type="entry name" value="AAA"/>
    <property type="match status" value="1"/>
</dbReference>
<dbReference type="GO" id="GO:0005886">
    <property type="term" value="C:plasma membrane"/>
    <property type="evidence" value="ECO:0007669"/>
    <property type="project" value="UniProtKB-SubCell"/>
</dbReference>
<feature type="domain" description="AAA+ ATPase" evidence="17">
    <location>
        <begin position="200"/>
        <end position="339"/>
    </location>
</feature>
<sequence>MNRKTVFRNLAIVAGFLLVIWLVSYFSNDTRDWHSVDTSVALSQLQDKSNVESVQIDDKEQQLRVTLKNGNDATKGQTKIITKYPGGGEVSAQVFKAAEDSGAKVNTTVKQDSWLSQILLFMLPMVILLGLFIFVMARMQGGGRGGMMGFGKSKAKLLSKDMPKTTFQDVAGADEAIEELEEIKDFLQSPARYQALGAKIPKGVLLYGPPGTGKTLLAKAVAGEAGVPFFTISGSDFVEMFVGVGASRVRDLFDQAKQNSPCIIFVDEIDAVGRQRGAGLGGGHDEREQTLNQLLVEMDGFGERTGVIIMAATNRPDILDPALLRPGRFDRQIPVGNPDLKGRRAILAVHSKGKPISPDADLDGLAKRTVGMSGADLANVINEAALLTARVHGTVITGAALEESVDRVIGGPRRKSRVISEHEKKITAYHEAGHTLAAWAMPDIEPVYKVTILARGRTGGHAMTVPEDDKGLMTRSEMIARLVFAMGGRAAEELVFHEPTTGASSDIDQATKTARAMVTEYGMSARLGAVRYGQEQGDPFLGRSMGMASDYSHEVAREIDEEVRNLIEAAHTEAWSVLNDYRDELDSLATALLERETLHRKELETILATVEKRPRITAFNDFGDRTPSDRPPVKTPRELAAERGEPFPEEESRPVAQPANGHPEPAYGGAPQPQYGGYPAPAPQGYPLPQAPAYPRQGTPTHGSRPDYGAPAGWSAPGWPPADDEPQAPQPRGAYGGWAPAGNQRYQPGGQYQPGYGQPEYPAAPPAAGNDEDDKNGWDGPNGRR</sequence>
<dbReference type="GO" id="GO:0030163">
    <property type="term" value="P:protein catabolic process"/>
    <property type="evidence" value="ECO:0007669"/>
    <property type="project" value="UniProtKB-UniRule"/>
</dbReference>
<reference evidence="19" key="1">
    <citation type="submission" date="2015-07" db="EMBL/GenBank/DDBJ databases">
        <title>Nocardia seriolae U-1 whole genome shotgun sequence.</title>
        <authorList>
            <person name="Imajoh M."/>
            <person name="Fukumoto Y."/>
            <person name="Sukeda M."/>
            <person name="Yamane J."/>
            <person name="Yamasaki K."/>
            <person name="Shimizu M."/>
            <person name="Ohnishi K."/>
            <person name="Oshima S."/>
        </authorList>
    </citation>
    <scope>NUCLEOTIDE SEQUENCE [LARGE SCALE GENOMIC DNA]</scope>
    <source>
        <strain evidence="19">U-1</strain>
    </source>
</reference>
<keyword evidence="7 14" id="KW-0378">Hydrolase</keyword>
<dbReference type="InterPro" id="IPR003959">
    <property type="entry name" value="ATPase_AAA_core"/>
</dbReference>
<feature type="binding site" evidence="14">
    <location>
        <position position="434"/>
    </location>
    <ligand>
        <name>Zn(2+)</name>
        <dbReference type="ChEBI" id="CHEBI:29105"/>
        <note>catalytic</note>
    </ligand>
</feature>
<comment type="subcellular location">
    <subcellularLocation>
        <location evidence="14">Cell membrane</location>
        <topology evidence="14">Multi-pass membrane protein</topology>
        <orientation evidence="14">Cytoplasmic side</orientation>
    </subcellularLocation>
    <subcellularLocation>
        <location evidence="1">Membrane</location>
    </subcellularLocation>
</comment>
<dbReference type="SUPFAM" id="SSF52540">
    <property type="entry name" value="P-loop containing nucleoside triphosphate hydrolases"/>
    <property type="match status" value="1"/>
</dbReference>
<keyword evidence="8 14" id="KW-0862">Zinc</keyword>
<dbReference type="GeneID" id="93370936"/>
<evidence type="ECO:0000256" key="3">
    <source>
        <dbReference type="ARBA" id="ARBA00022670"/>
    </source>
</evidence>
<keyword evidence="14" id="KW-1003">Cell membrane</keyword>
<organism evidence="18 19">
    <name type="scientific">Nocardia seriolae</name>
    <dbReference type="NCBI Taxonomy" id="37332"/>
    <lineage>
        <taxon>Bacteria</taxon>
        <taxon>Bacillati</taxon>
        <taxon>Actinomycetota</taxon>
        <taxon>Actinomycetes</taxon>
        <taxon>Mycobacteriales</taxon>
        <taxon>Nocardiaceae</taxon>
        <taxon>Nocardia</taxon>
    </lineage>
</organism>
<feature type="compositionally biased region" description="Basic and acidic residues" evidence="16">
    <location>
        <begin position="622"/>
        <end position="653"/>
    </location>
</feature>
<comment type="similarity">
    <text evidence="15">Belongs to the AAA ATPase family.</text>
</comment>
<accession>A0A0B8NFL9</accession>
<dbReference type="Proteomes" id="UP000037179">
    <property type="component" value="Unassembled WGS sequence"/>
</dbReference>
<evidence type="ECO:0000259" key="17">
    <source>
        <dbReference type="SMART" id="SM00382"/>
    </source>
</evidence>
<reference evidence="18 19" key="2">
    <citation type="journal article" date="2016" name="Genome Announc.">
        <title>Draft Genome Sequence of Erythromycin- and Oxytetracycline-Sensitive Nocardia seriolae Strain U-1 (NBRC 110359).</title>
        <authorList>
            <person name="Imajoh M."/>
            <person name="Sukeda M."/>
            <person name="Shimizu M."/>
            <person name="Yamane J."/>
            <person name="Ohnishi K."/>
            <person name="Oshima S."/>
        </authorList>
    </citation>
    <scope>NUCLEOTIDE SEQUENCE [LARGE SCALE GENOMIC DNA]</scope>
    <source>
        <strain evidence="18 19">U-1</strain>
    </source>
</reference>
<comment type="subunit">
    <text evidence="14">Homohexamer.</text>
</comment>
<keyword evidence="18" id="KW-0132">Cell division</keyword>
<feature type="transmembrane region" description="Helical" evidence="14">
    <location>
        <begin position="7"/>
        <end position="26"/>
    </location>
</feature>
<keyword evidence="11 14" id="KW-0482">Metalloprotease</keyword>
<evidence type="ECO:0000313" key="19">
    <source>
        <dbReference type="Proteomes" id="UP000037179"/>
    </source>
</evidence>
<evidence type="ECO:0000256" key="6">
    <source>
        <dbReference type="ARBA" id="ARBA00022741"/>
    </source>
</evidence>
<dbReference type="InterPro" id="IPR003593">
    <property type="entry name" value="AAA+_ATPase"/>
</dbReference>
<name>A0A0B8NFL9_9NOCA</name>